<dbReference type="Proteomes" id="UP001234178">
    <property type="component" value="Unassembled WGS sequence"/>
</dbReference>
<name>A0ABQ9Z9J5_9CRUS</name>
<comment type="caution">
    <text evidence="2">The sequence shown here is derived from an EMBL/GenBank/DDBJ whole genome shotgun (WGS) entry which is preliminary data.</text>
</comment>
<organism evidence="2 3">
    <name type="scientific">Daphnia magna</name>
    <dbReference type="NCBI Taxonomy" id="35525"/>
    <lineage>
        <taxon>Eukaryota</taxon>
        <taxon>Metazoa</taxon>
        <taxon>Ecdysozoa</taxon>
        <taxon>Arthropoda</taxon>
        <taxon>Crustacea</taxon>
        <taxon>Branchiopoda</taxon>
        <taxon>Diplostraca</taxon>
        <taxon>Cladocera</taxon>
        <taxon>Anomopoda</taxon>
        <taxon>Daphniidae</taxon>
        <taxon>Daphnia</taxon>
    </lineage>
</organism>
<evidence type="ECO:0000313" key="3">
    <source>
        <dbReference type="Proteomes" id="UP001234178"/>
    </source>
</evidence>
<protein>
    <submittedName>
        <fullName evidence="2">Uncharacterized protein</fullName>
    </submittedName>
</protein>
<reference evidence="2 3" key="1">
    <citation type="journal article" date="2023" name="Nucleic Acids Res.">
        <title>The hologenome of Daphnia magna reveals possible DNA methylation and microbiome-mediated evolution of the host genome.</title>
        <authorList>
            <person name="Chaturvedi A."/>
            <person name="Li X."/>
            <person name="Dhandapani V."/>
            <person name="Marshall H."/>
            <person name="Kissane S."/>
            <person name="Cuenca-Cambronero M."/>
            <person name="Asole G."/>
            <person name="Calvet F."/>
            <person name="Ruiz-Romero M."/>
            <person name="Marangio P."/>
            <person name="Guigo R."/>
            <person name="Rago D."/>
            <person name="Mirbahai L."/>
            <person name="Eastwood N."/>
            <person name="Colbourne J.K."/>
            <person name="Zhou J."/>
            <person name="Mallon E."/>
            <person name="Orsini L."/>
        </authorList>
    </citation>
    <scope>NUCLEOTIDE SEQUENCE [LARGE SCALE GENOMIC DNA]</scope>
    <source>
        <strain evidence="2">LRV0_1</strain>
    </source>
</reference>
<feature type="compositionally biased region" description="Polar residues" evidence="1">
    <location>
        <begin position="181"/>
        <end position="196"/>
    </location>
</feature>
<feature type="compositionally biased region" description="Polar residues" evidence="1">
    <location>
        <begin position="147"/>
        <end position="159"/>
    </location>
</feature>
<feature type="region of interest" description="Disordered" evidence="1">
    <location>
        <begin position="1"/>
        <end position="209"/>
    </location>
</feature>
<keyword evidence="3" id="KW-1185">Reference proteome</keyword>
<sequence>MSHGRGLQAANAVSDRSKGRSRGPPGEVSDLTLVQKGTWLASEVSLPRKVPDPSQFLSDSEPQGEEFEDAQSYQNSPNPKAGSAVTEGAYEPGWHPRQAEFDDRESLIPQVPVSSVQERIDAQDVSVEAKTVGGDRVSQLQRRKSYDPNSLGRQGSMTGTREVRQGSSRAVFAFDGRRTASVESDTTGVINRSSGTDSRRPSEARDDEE</sequence>
<evidence type="ECO:0000256" key="1">
    <source>
        <dbReference type="SAM" id="MobiDB-lite"/>
    </source>
</evidence>
<proteinExistence type="predicted"/>
<gene>
    <name evidence="2" type="ORF">OUZ56_018697</name>
</gene>
<evidence type="ECO:0000313" key="2">
    <source>
        <dbReference type="EMBL" id="KAK4009563.1"/>
    </source>
</evidence>
<accession>A0ABQ9Z9J5</accession>
<dbReference type="EMBL" id="JAOYFB010000003">
    <property type="protein sequence ID" value="KAK4009563.1"/>
    <property type="molecule type" value="Genomic_DNA"/>
</dbReference>
<feature type="compositionally biased region" description="Basic and acidic residues" evidence="1">
    <location>
        <begin position="197"/>
        <end position="209"/>
    </location>
</feature>
<feature type="compositionally biased region" description="Basic and acidic residues" evidence="1">
    <location>
        <begin position="97"/>
        <end position="106"/>
    </location>
</feature>